<evidence type="ECO:0000313" key="6">
    <source>
        <dbReference type="WBParaSite" id="maker-uti_cns_0006532-snap-gene-0.3-mRNA-1"/>
    </source>
</evidence>
<protein>
    <recommendedName>
        <fullName evidence="4">F-actin-capping protein subunit alpha</fullName>
    </recommendedName>
</protein>
<evidence type="ECO:0000256" key="3">
    <source>
        <dbReference type="ARBA" id="ARBA00023203"/>
    </source>
</evidence>
<dbReference type="PRINTS" id="PR00191">
    <property type="entry name" value="FACTINCAPA"/>
</dbReference>
<dbReference type="WBParaSite" id="maker-uti_cns_0008184-snap-gene-0.3-mRNA-1">
    <property type="protein sequence ID" value="maker-uti_cns_0008184-snap-gene-0.3-mRNA-1"/>
    <property type="gene ID" value="maker-uti_cns_0008184-snap-gene-0.3"/>
</dbReference>
<dbReference type="InterPro" id="IPR042489">
    <property type="entry name" value="CapZ_alpha_1"/>
</dbReference>
<dbReference type="GO" id="GO:0051016">
    <property type="term" value="P:barbed-end actin filament capping"/>
    <property type="evidence" value="ECO:0007669"/>
    <property type="project" value="UniProtKB-UniRule"/>
</dbReference>
<dbReference type="Proteomes" id="UP000095280">
    <property type="component" value="Unplaced"/>
</dbReference>
<dbReference type="Gene3D" id="3.30.1140.60">
    <property type="entry name" value="F-actin capping protein, alpha subunit"/>
    <property type="match status" value="1"/>
</dbReference>
<dbReference type="WBParaSite" id="maker-uti_cns_0006532-snap-gene-0.3-mRNA-1">
    <property type="protein sequence ID" value="maker-uti_cns_0006532-snap-gene-0.3-mRNA-1"/>
    <property type="gene ID" value="maker-uti_cns_0006532-snap-gene-0.3"/>
</dbReference>
<evidence type="ECO:0000313" key="5">
    <source>
        <dbReference type="Proteomes" id="UP000095280"/>
    </source>
</evidence>
<evidence type="ECO:0000256" key="2">
    <source>
        <dbReference type="ARBA" id="ARBA00022467"/>
    </source>
</evidence>
<dbReference type="PANTHER" id="PTHR10653">
    <property type="entry name" value="F-ACTIN-CAPPING PROTEIN SUBUNIT ALPHA"/>
    <property type="match status" value="1"/>
</dbReference>
<dbReference type="GO" id="GO:0008290">
    <property type="term" value="C:F-actin capping protein complex"/>
    <property type="evidence" value="ECO:0007669"/>
    <property type="project" value="UniProtKB-UniRule"/>
</dbReference>
<dbReference type="InterPro" id="IPR002189">
    <property type="entry name" value="CapZ_alpha"/>
</dbReference>
<dbReference type="PANTHER" id="PTHR10653:SF0">
    <property type="entry name" value="F-ACTIN-CAPPING PROTEIN SUBUNIT ALPHA"/>
    <property type="match status" value="1"/>
</dbReference>
<dbReference type="AlphaFoldDB" id="A0A1I8HJ05"/>
<dbReference type="GO" id="GO:0030036">
    <property type="term" value="P:actin cytoskeleton organization"/>
    <property type="evidence" value="ECO:0007669"/>
    <property type="project" value="TreeGrafter"/>
</dbReference>
<keyword evidence="5" id="KW-1185">Reference proteome</keyword>
<dbReference type="Gene3D" id="3.90.1150.210">
    <property type="entry name" value="F-actin capping protein, beta subunit"/>
    <property type="match status" value="1"/>
</dbReference>
<evidence type="ECO:0000256" key="1">
    <source>
        <dbReference type="ARBA" id="ARBA00010479"/>
    </source>
</evidence>
<evidence type="ECO:0000313" key="7">
    <source>
        <dbReference type="WBParaSite" id="maker-uti_cns_0008184-snap-gene-0.3-mRNA-1"/>
    </source>
</evidence>
<dbReference type="InterPro" id="IPR037282">
    <property type="entry name" value="CapZ_alpha/beta"/>
</dbReference>
<dbReference type="WBParaSite" id="maker-uti_cns_0008255-snap-gene-0.3-mRNA-1">
    <property type="protein sequence ID" value="maker-uti_cns_0008255-snap-gene-0.3-mRNA-1"/>
    <property type="gene ID" value="maker-uti_cns_0008255-snap-gene-0.3"/>
</dbReference>
<accession>A0A1I8HJ05</accession>
<keyword evidence="2 4" id="KW-0117">Actin capping</keyword>
<comment type="similarity">
    <text evidence="1 4">Belongs to the F-actin-capping protein alpha subunit family.</text>
</comment>
<proteinExistence type="inferred from homology"/>
<name>A0A1I8HJ05_9PLAT</name>
<organism evidence="5 6">
    <name type="scientific">Macrostomum lignano</name>
    <dbReference type="NCBI Taxonomy" id="282301"/>
    <lineage>
        <taxon>Eukaryota</taxon>
        <taxon>Metazoa</taxon>
        <taxon>Spiralia</taxon>
        <taxon>Lophotrochozoa</taxon>
        <taxon>Platyhelminthes</taxon>
        <taxon>Rhabditophora</taxon>
        <taxon>Macrostomorpha</taxon>
        <taxon>Macrostomida</taxon>
        <taxon>Macrostomidae</taxon>
        <taxon>Macrostomum</taxon>
    </lineage>
</organism>
<dbReference type="STRING" id="282301.A0A1I8HJ05"/>
<dbReference type="GO" id="GO:0051015">
    <property type="term" value="F:actin filament binding"/>
    <property type="evidence" value="ECO:0007669"/>
    <property type="project" value="TreeGrafter"/>
</dbReference>
<dbReference type="FunFam" id="3.90.1150.210:FF:000003">
    <property type="entry name" value="F-actin-capping protein subunit alpha"/>
    <property type="match status" value="1"/>
</dbReference>
<keyword evidence="3 4" id="KW-0009">Actin-binding</keyword>
<dbReference type="InterPro" id="IPR042276">
    <property type="entry name" value="CapZ_alpha/beta_2"/>
</dbReference>
<dbReference type="SUPFAM" id="SSF90096">
    <property type="entry name" value="Subunits of heterodimeric actin filament capping protein Capz"/>
    <property type="match status" value="1"/>
</dbReference>
<comment type="function">
    <text evidence="4">F-actin-capping proteins bind in a Ca(2+)-independent manner to the fast growing ends of actin filaments (barbed end) thereby blocking the exchange of subunits at these ends. Unlike other capping proteins (such as gelsolin and severin), these proteins do not sever actin filaments.</text>
</comment>
<dbReference type="OrthoDB" id="340550at2759"/>
<comment type="subunit">
    <text evidence="4">Heterodimer of an alpha and a beta subunit.</text>
</comment>
<dbReference type="GO" id="GO:0030863">
    <property type="term" value="C:cortical cytoskeleton"/>
    <property type="evidence" value="ECO:0007669"/>
    <property type="project" value="TreeGrafter"/>
</dbReference>
<dbReference type="Pfam" id="PF01267">
    <property type="entry name" value="F-actin_cap_A"/>
    <property type="match status" value="1"/>
</dbReference>
<reference evidence="6 7" key="1">
    <citation type="submission" date="2016-11" db="UniProtKB">
        <authorList>
            <consortium name="WormBaseParasite"/>
        </authorList>
    </citation>
    <scope>IDENTIFICATION</scope>
</reference>
<sequence>MADEVGDVEKGKIAANFLLHSPPGESTEVWQDLKVLLDDEQIVRSKLLPALIKYNKDQLTPVSVENSKLRCLVTQYNDLGGGRFADHRTQQSFKFDHLKREATDFQELTLPDDVLALTKPLDDEISKYVEDQFQRGSSSIFGKKSPDTGDIELTICIEAHHFKSKNFQNGRWRSIWSCTVPSGGLAGEKTVSWTGKIKVQVHHFDDGNVQLLSTKSLELACPGGREAGFAADVARKIQEAETAYQEGLKGVFFNMSGHVKGFRRPLPVFGEKIPWERLTSLKIGESLQHLQDENN</sequence>
<evidence type="ECO:0000256" key="4">
    <source>
        <dbReference type="RuleBase" id="RU365077"/>
    </source>
</evidence>